<evidence type="ECO:0000256" key="2">
    <source>
        <dbReference type="ARBA" id="ARBA00022840"/>
    </source>
</evidence>
<keyword evidence="4" id="KW-0804">Transcription</keyword>
<dbReference type="InterPro" id="IPR058031">
    <property type="entry name" value="AAA_lid_NorR"/>
</dbReference>
<dbReference type="InterPro" id="IPR003593">
    <property type="entry name" value="AAA+_ATPase"/>
</dbReference>
<accession>A0A1W1ZN43</accession>
<evidence type="ECO:0000256" key="1">
    <source>
        <dbReference type="ARBA" id="ARBA00022741"/>
    </source>
</evidence>
<dbReference type="PANTHER" id="PTHR32071:SF57">
    <property type="entry name" value="C4-DICARBOXYLATE TRANSPORT TRANSCRIPTIONAL REGULATORY PROTEIN DCTD"/>
    <property type="match status" value="1"/>
</dbReference>
<evidence type="ECO:0000256" key="4">
    <source>
        <dbReference type="ARBA" id="ARBA00023163"/>
    </source>
</evidence>
<keyword evidence="2" id="KW-0067">ATP-binding</keyword>
<dbReference type="FunFam" id="3.40.50.300:FF:000006">
    <property type="entry name" value="DNA-binding transcriptional regulator NtrC"/>
    <property type="match status" value="1"/>
</dbReference>
<dbReference type="CDD" id="cd00009">
    <property type="entry name" value="AAA"/>
    <property type="match status" value="1"/>
</dbReference>
<dbReference type="InterPro" id="IPR002078">
    <property type="entry name" value="Sigma_54_int"/>
</dbReference>
<name>A0A1W1ZN43_9BACT</name>
<gene>
    <name evidence="6" type="ORF">SAMN02746065_10356</name>
</gene>
<dbReference type="STRING" id="1121400.SAMN02746065_10356"/>
<dbReference type="GO" id="GO:0005524">
    <property type="term" value="F:ATP binding"/>
    <property type="evidence" value="ECO:0007669"/>
    <property type="project" value="UniProtKB-KW"/>
</dbReference>
<keyword evidence="7" id="KW-1185">Reference proteome</keyword>
<dbReference type="InterPro" id="IPR002197">
    <property type="entry name" value="HTH_Fis"/>
</dbReference>
<dbReference type="GO" id="GO:0006355">
    <property type="term" value="P:regulation of DNA-templated transcription"/>
    <property type="evidence" value="ECO:0007669"/>
    <property type="project" value="InterPro"/>
</dbReference>
<keyword evidence="1" id="KW-0547">Nucleotide-binding</keyword>
<keyword evidence="3" id="KW-0805">Transcription regulation</keyword>
<dbReference type="Pfam" id="PF02954">
    <property type="entry name" value="HTH_8"/>
    <property type="match status" value="1"/>
</dbReference>
<evidence type="ECO:0000256" key="3">
    <source>
        <dbReference type="ARBA" id="ARBA00023015"/>
    </source>
</evidence>
<dbReference type="SUPFAM" id="SSF46689">
    <property type="entry name" value="Homeodomain-like"/>
    <property type="match status" value="1"/>
</dbReference>
<reference evidence="6 7" key="1">
    <citation type="submission" date="2017-04" db="EMBL/GenBank/DDBJ databases">
        <authorList>
            <person name="Afonso C.L."/>
            <person name="Miller P.J."/>
            <person name="Scott M.A."/>
            <person name="Spackman E."/>
            <person name="Goraichik I."/>
            <person name="Dimitrov K.M."/>
            <person name="Suarez D.L."/>
            <person name="Swayne D.E."/>
        </authorList>
    </citation>
    <scope>NUCLEOTIDE SEQUENCE [LARGE SCALE GENOMIC DNA]</scope>
    <source>
        <strain evidence="6 7">DSM 3385</strain>
    </source>
</reference>
<evidence type="ECO:0000259" key="5">
    <source>
        <dbReference type="PROSITE" id="PS50045"/>
    </source>
</evidence>
<dbReference type="Proteomes" id="UP000192418">
    <property type="component" value="Unassembled WGS sequence"/>
</dbReference>
<dbReference type="PANTHER" id="PTHR32071">
    <property type="entry name" value="TRANSCRIPTIONAL REGULATORY PROTEIN"/>
    <property type="match status" value="1"/>
</dbReference>
<dbReference type="InterPro" id="IPR025662">
    <property type="entry name" value="Sigma_54_int_dom_ATP-bd_1"/>
</dbReference>
<dbReference type="RefSeq" id="WP_084067036.1">
    <property type="nucleotide sequence ID" value="NZ_FWXY01000003.1"/>
</dbReference>
<dbReference type="InterPro" id="IPR009057">
    <property type="entry name" value="Homeodomain-like_sf"/>
</dbReference>
<dbReference type="InterPro" id="IPR027417">
    <property type="entry name" value="P-loop_NTPase"/>
</dbReference>
<protein>
    <submittedName>
        <fullName evidence="6">Regulatory protein, Fis family</fullName>
    </submittedName>
</protein>
<sequence>MIEPLVGVSKQIVQIRHYIKCVADTGLNILITGETGVGKEVVARKLHQFSPRRSNPFVQVNCAALPENLLESELFGYIKGAFTGAQVNRRGKFQIAHKGVLFLDEIGDMPLSLQSKILHVLQGGRFFPLGAEKDVTSNAWVIAATNFDLEVQIALKKFREDLFYRLNIIKIHVPALRHRAEDIPLLITHFMNRYIKRFPNRNVLPPNAEVMSFLCDFHWPGNIRQLQNTIKKQCVINDWSQVITELIDSKIPEKALLDKNTLKNSKKINAPVISDSIQSIPFSPILLEILDGADINNEKISLKQIRKKVVQQVEKEIIAYVLDQTGWNRVKASKILKISYKTLLTKINELNLVPPSKQ</sequence>
<feature type="domain" description="Sigma-54 factor interaction" evidence="5">
    <location>
        <begin position="5"/>
        <end position="235"/>
    </location>
</feature>
<dbReference type="Pfam" id="PF00158">
    <property type="entry name" value="Sigma54_activat"/>
    <property type="match status" value="1"/>
</dbReference>
<dbReference type="Pfam" id="PF25601">
    <property type="entry name" value="AAA_lid_14"/>
    <property type="match status" value="1"/>
</dbReference>
<dbReference type="AlphaFoldDB" id="A0A1W1ZN43"/>
<dbReference type="PROSITE" id="PS50045">
    <property type="entry name" value="SIGMA54_INTERACT_4"/>
    <property type="match status" value="1"/>
</dbReference>
<dbReference type="PROSITE" id="PS00688">
    <property type="entry name" value="SIGMA54_INTERACT_3"/>
    <property type="match status" value="1"/>
</dbReference>
<dbReference type="SMART" id="SM00382">
    <property type="entry name" value="AAA"/>
    <property type="match status" value="1"/>
</dbReference>
<evidence type="ECO:0000313" key="7">
    <source>
        <dbReference type="Proteomes" id="UP000192418"/>
    </source>
</evidence>
<dbReference type="PROSITE" id="PS00675">
    <property type="entry name" value="SIGMA54_INTERACT_1"/>
    <property type="match status" value="1"/>
</dbReference>
<dbReference type="Gene3D" id="1.10.8.60">
    <property type="match status" value="1"/>
</dbReference>
<evidence type="ECO:0000313" key="6">
    <source>
        <dbReference type="EMBL" id="SMC49945.1"/>
    </source>
</evidence>
<dbReference type="EMBL" id="FWXY01000003">
    <property type="protein sequence ID" value="SMC49945.1"/>
    <property type="molecule type" value="Genomic_DNA"/>
</dbReference>
<proteinExistence type="predicted"/>
<dbReference type="Gene3D" id="3.40.50.300">
    <property type="entry name" value="P-loop containing nucleotide triphosphate hydrolases"/>
    <property type="match status" value="1"/>
</dbReference>
<dbReference type="OrthoDB" id="9763792at2"/>
<dbReference type="GO" id="GO:0043565">
    <property type="term" value="F:sequence-specific DNA binding"/>
    <property type="evidence" value="ECO:0007669"/>
    <property type="project" value="InterPro"/>
</dbReference>
<organism evidence="6 7">
    <name type="scientific">Desulfocicer vacuolatum DSM 3385</name>
    <dbReference type="NCBI Taxonomy" id="1121400"/>
    <lineage>
        <taxon>Bacteria</taxon>
        <taxon>Pseudomonadati</taxon>
        <taxon>Thermodesulfobacteriota</taxon>
        <taxon>Desulfobacteria</taxon>
        <taxon>Desulfobacterales</taxon>
        <taxon>Desulfobacteraceae</taxon>
        <taxon>Desulfocicer</taxon>
    </lineage>
</organism>
<dbReference type="InterPro" id="IPR025944">
    <property type="entry name" value="Sigma_54_int_dom_CS"/>
</dbReference>
<dbReference type="Gene3D" id="1.10.10.60">
    <property type="entry name" value="Homeodomain-like"/>
    <property type="match status" value="1"/>
</dbReference>
<dbReference type="SUPFAM" id="SSF52540">
    <property type="entry name" value="P-loop containing nucleoside triphosphate hydrolases"/>
    <property type="match status" value="1"/>
</dbReference>